<reference evidence="1" key="1">
    <citation type="submission" date="2022-06" db="EMBL/GenBank/DDBJ databases">
        <title>Ornithinimicrobium HY1793.</title>
        <authorList>
            <person name="Huang Y."/>
        </authorList>
    </citation>
    <scope>NUCLEOTIDE SEQUENCE</scope>
    <source>
        <strain evidence="1">HY1793</strain>
    </source>
</reference>
<dbReference type="Proteomes" id="UP001056455">
    <property type="component" value="Chromosome"/>
</dbReference>
<proteinExistence type="predicted"/>
<dbReference type="RefSeq" id="WP_252591692.1">
    <property type="nucleotide sequence ID" value="NZ_CP099489.1"/>
</dbReference>
<sequence length="168" mass="18766">MAEMAALLDIEDPPETTPVRVITASEYDSVMQSCLADQGFEVELPAGGGFDIQLPNDQVPSFRLAHYECEGTFPVHELYRRESGPEEQRREYQWLTEVLVPCLSEEGIDVSDPPTLESFQSSYERPQRWHPVNELLESMGPARVSDLSQTCPLDPPAEVIFGEPNGPS</sequence>
<accession>A0ABY4YRH6</accession>
<evidence type="ECO:0000313" key="2">
    <source>
        <dbReference type="Proteomes" id="UP001056455"/>
    </source>
</evidence>
<evidence type="ECO:0000313" key="1">
    <source>
        <dbReference type="EMBL" id="USQ78890.1"/>
    </source>
</evidence>
<name>A0ABY4YRH6_9MICO</name>
<gene>
    <name evidence="1" type="ORF">NF556_14825</name>
</gene>
<keyword evidence="2" id="KW-1185">Reference proteome</keyword>
<organism evidence="1 2">
    <name type="scientific">Ornithinimicrobium faecis</name>
    <dbReference type="NCBI Taxonomy" id="2934158"/>
    <lineage>
        <taxon>Bacteria</taxon>
        <taxon>Bacillati</taxon>
        <taxon>Actinomycetota</taxon>
        <taxon>Actinomycetes</taxon>
        <taxon>Micrococcales</taxon>
        <taxon>Ornithinimicrobiaceae</taxon>
        <taxon>Ornithinimicrobium</taxon>
    </lineage>
</organism>
<dbReference type="EMBL" id="CP099489">
    <property type="protein sequence ID" value="USQ78890.1"/>
    <property type="molecule type" value="Genomic_DNA"/>
</dbReference>
<protein>
    <submittedName>
        <fullName evidence="1">Uncharacterized protein</fullName>
    </submittedName>
</protein>